<dbReference type="InterPro" id="IPR013894">
    <property type="entry name" value="RMI1_OB"/>
</dbReference>
<dbReference type="Gene3D" id="2.40.50.770">
    <property type="entry name" value="RecQ-mediated genome instability protein Rmi1, C-terminal domain"/>
    <property type="match status" value="1"/>
</dbReference>
<evidence type="ECO:0000256" key="2">
    <source>
        <dbReference type="ARBA" id="ARBA00018987"/>
    </source>
</evidence>
<dbReference type="InterPro" id="IPR032199">
    <property type="entry name" value="RMI1_C"/>
</dbReference>
<feature type="domain" description="RecQ mediated genome instability protein 1 OB-fold" evidence="4">
    <location>
        <begin position="67"/>
        <end position="197"/>
    </location>
</feature>
<evidence type="ECO:0000259" key="5">
    <source>
        <dbReference type="Pfam" id="PF16099"/>
    </source>
</evidence>
<organism evidence="7 8">
    <name type="scientific">Neodiprion lecontei</name>
    <name type="common">Redheaded pine sawfly</name>
    <dbReference type="NCBI Taxonomy" id="441921"/>
    <lineage>
        <taxon>Eukaryota</taxon>
        <taxon>Metazoa</taxon>
        <taxon>Ecdysozoa</taxon>
        <taxon>Arthropoda</taxon>
        <taxon>Hexapoda</taxon>
        <taxon>Insecta</taxon>
        <taxon>Pterygota</taxon>
        <taxon>Neoptera</taxon>
        <taxon>Endopterygota</taxon>
        <taxon>Hymenoptera</taxon>
        <taxon>Tenthredinoidea</taxon>
        <taxon>Diprionidae</taxon>
        <taxon>Diprioninae</taxon>
        <taxon>Neodiprion</taxon>
    </lineage>
</organism>
<dbReference type="InterPro" id="IPR042470">
    <property type="entry name" value="RMI1_N_C_sf"/>
</dbReference>
<accession>A0ABM3FPN1</accession>
<evidence type="ECO:0000313" key="7">
    <source>
        <dbReference type="Proteomes" id="UP000829291"/>
    </source>
</evidence>
<evidence type="ECO:0000259" key="6">
    <source>
        <dbReference type="Pfam" id="PF21000"/>
    </source>
</evidence>
<reference evidence="8" key="1">
    <citation type="submission" date="2025-08" db="UniProtKB">
        <authorList>
            <consortium name="RefSeq"/>
        </authorList>
    </citation>
    <scope>IDENTIFICATION</scope>
    <source>
        <tissue evidence="8">Thorax and Abdomen</tissue>
    </source>
</reference>
<comment type="similarity">
    <text evidence="1">Belongs to the RMI1 family.</text>
</comment>
<sequence length="545" mass="61649">MGESLVNRVGSNLGSKFYFTNDSWLRECIEYYTSENRDASLSAVEAFVISQWLLSDLREINNEKGCLPCGITQQAVTVLPGRYILQVDKMYDISQSKYSQLQKIRNVSEVNIKATAVETPAWEPKGKRMMQMFLNDGVQDLIAIEYKLIKTLKDTLLPGFKVMIIGPVTCRKGVMLLEEKNFKELGGEVDSILKMNALENVLARAVGMEENENPYDDEHRQPNSGETEIEFPEDEFDVNFDEISQIEQLSMESRESPVNPETVSNRGKIIGNNMPRRVENPNTNSGNTEMLRSIVDNQPSPASERHKNNQDDFKIASRSQLKPLIADPNNFQLSDNDFPLDEPFDLADFEDELDEDVLKGNKQVDNGVGNDSLKNIDLPKLPSGTSMAAITMKSPTLTTGKRSADSLSPVRSSPKIACRQTTPNVSKTNRKITEYTEKIAPKENLPDKICDFICDVMREPVKDIPIFKTVRGKVMQLGNLSKKDNNWNLKATITDNTASLEIIFASQVLEDLIGFTVPEFLEKRKLRKTNPEVDEYLRKRRRKCN</sequence>
<dbReference type="PANTHER" id="PTHR14790:SF15">
    <property type="entry name" value="RECQ-MEDIATED GENOME INSTABILITY PROTEIN 1"/>
    <property type="match status" value="1"/>
</dbReference>
<dbReference type="Pfam" id="PF21000">
    <property type="entry name" value="RMI1_N_N"/>
    <property type="match status" value="1"/>
</dbReference>
<dbReference type="RefSeq" id="XP_046589953.1">
    <property type="nucleotide sequence ID" value="XM_046733997.1"/>
</dbReference>
<protein>
    <recommendedName>
        <fullName evidence="2">RecQ-mediated genome instability protein 1</fullName>
    </recommendedName>
</protein>
<proteinExistence type="inferred from homology"/>
<keyword evidence="7" id="KW-1185">Reference proteome</keyword>
<feature type="region of interest" description="Disordered" evidence="3">
    <location>
        <begin position="250"/>
        <end position="289"/>
    </location>
</feature>
<evidence type="ECO:0000256" key="1">
    <source>
        <dbReference type="ARBA" id="ARBA00006395"/>
    </source>
</evidence>
<dbReference type="Pfam" id="PF16099">
    <property type="entry name" value="RMI1_C"/>
    <property type="match status" value="1"/>
</dbReference>
<dbReference type="PANTHER" id="PTHR14790">
    <property type="entry name" value="RECQ-MEDIATED GENOME INSTABILITY PROTEIN 1 RMI1"/>
    <property type="match status" value="1"/>
</dbReference>
<name>A0ABM3FPN1_NEOLC</name>
<evidence type="ECO:0000259" key="4">
    <source>
        <dbReference type="Pfam" id="PF08585"/>
    </source>
</evidence>
<feature type="compositionally biased region" description="Polar residues" evidence="3">
    <location>
        <begin position="280"/>
        <end position="289"/>
    </location>
</feature>
<dbReference type="Proteomes" id="UP000829291">
    <property type="component" value="Chromosome 3"/>
</dbReference>
<dbReference type="InterPro" id="IPR049363">
    <property type="entry name" value="RMI1_N"/>
</dbReference>
<dbReference type="SMART" id="SM01161">
    <property type="entry name" value="DUF1767"/>
    <property type="match status" value="1"/>
</dbReference>
<feature type="domain" description="RecQ-mediated genome instability protein 1 C-terminal OB-fold" evidence="5">
    <location>
        <begin position="459"/>
        <end position="540"/>
    </location>
</feature>
<gene>
    <name evidence="8" type="primary">LOC107220102</name>
</gene>
<evidence type="ECO:0000256" key="3">
    <source>
        <dbReference type="SAM" id="MobiDB-lite"/>
    </source>
</evidence>
<feature type="domain" description="RMI1 N-terminal" evidence="6">
    <location>
        <begin position="22"/>
        <end position="60"/>
    </location>
</feature>
<dbReference type="GeneID" id="107220102"/>
<dbReference type="Gene3D" id="6.10.140.770">
    <property type="match status" value="1"/>
</dbReference>
<dbReference type="Pfam" id="PF08585">
    <property type="entry name" value="RMI1_N_C"/>
    <property type="match status" value="1"/>
</dbReference>
<evidence type="ECO:0000313" key="8">
    <source>
        <dbReference type="RefSeq" id="XP_046589953.1"/>
    </source>
</evidence>